<organism evidence="1 2">
    <name type="scientific">Propionispora hippei DSM 15287</name>
    <dbReference type="NCBI Taxonomy" id="1123003"/>
    <lineage>
        <taxon>Bacteria</taxon>
        <taxon>Bacillati</taxon>
        <taxon>Bacillota</taxon>
        <taxon>Negativicutes</taxon>
        <taxon>Selenomonadales</taxon>
        <taxon>Sporomusaceae</taxon>
        <taxon>Propionispora</taxon>
    </lineage>
</organism>
<accession>A0A1M6DYG9</accession>
<protein>
    <recommendedName>
        <fullName evidence="3">Nuclease-related domain-containing protein</fullName>
    </recommendedName>
</protein>
<dbReference type="EMBL" id="FQZD01000007">
    <property type="protein sequence ID" value="SHI78292.1"/>
    <property type="molecule type" value="Genomic_DNA"/>
</dbReference>
<dbReference type="RefSeq" id="WP_149733885.1">
    <property type="nucleotide sequence ID" value="NZ_FQZD01000007.1"/>
</dbReference>
<name>A0A1M6DYG9_9FIRM</name>
<proteinExistence type="predicted"/>
<reference evidence="1 2" key="1">
    <citation type="submission" date="2016-11" db="EMBL/GenBank/DDBJ databases">
        <authorList>
            <person name="Varghese N."/>
            <person name="Submissions S."/>
        </authorList>
    </citation>
    <scope>NUCLEOTIDE SEQUENCE [LARGE SCALE GENOMIC DNA]</scope>
    <source>
        <strain evidence="1 2">DSM 15287</strain>
    </source>
</reference>
<sequence>MRAVSQEVIDKFLKQADCAMEDGNLVQLIIAGYENDKELFHDVFLQSRLILNMRGEDIQVLLRRLSEIISEEKGSDLVCLNCLRYYICCCDDEIKSLIHERDISAQDLLYSYEKLVVKYKTEGKFFDDVPPHIAVSQFESYESAFGCLIDTIKKYKIPFTNMTPGKRQDLIQILSLIVQKESATEKFDSVCYKFFTTHYTNNCFVMKHTCDYWTKFEIYRDLNITYFYSQDPTQRDLVKLFETSGFLTRYCNNEVARFDFARAESYCAELETFKTRQMLEFLYGSEDTEFEYQAGIFRIRELLEIAKALTEYADRNDNLYYGEKHYPILKIVGCRQLLRMIGLLPTSGRKKLVELFCFDLDKDKDKGYHAGNKLLFRRGDLIYLLHSRIQTPTLIKVIDKILANEVVVRYPEKKNRGIYFEECLEQFFKNNAIPFWKFSRKNGEKIPEIDGIFLIDNIVFLYEAKASIKPESFFESFNFLKDSLLKAQTQIRERMDLLETDTVRRQFIEKQTGLSFVGKTVQPLIICNHMFFSGYRELSVDENRHIPIIDFILLKMLITDKKAPVWELDEKNGRYKKKERQILNGEDIRNYLLNQILLKGDIKIQYQRTRYGVVFPICPPVVIDDEFPVNGEDAELY</sequence>
<evidence type="ECO:0008006" key="3">
    <source>
        <dbReference type="Google" id="ProtNLM"/>
    </source>
</evidence>
<dbReference type="OrthoDB" id="3034098at2"/>
<evidence type="ECO:0000313" key="1">
    <source>
        <dbReference type="EMBL" id="SHI78292.1"/>
    </source>
</evidence>
<dbReference type="AlphaFoldDB" id="A0A1M6DYG9"/>
<gene>
    <name evidence="1" type="ORF">SAMN02745170_01055</name>
</gene>
<dbReference type="Proteomes" id="UP000322917">
    <property type="component" value="Unassembled WGS sequence"/>
</dbReference>
<evidence type="ECO:0000313" key="2">
    <source>
        <dbReference type="Proteomes" id="UP000322917"/>
    </source>
</evidence>
<keyword evidence="2" id="KW-1185">Reference proteome</keyword>